<evidence type="ECO:0000313" key="3">
    <source>
        <dbReference type="Proteomes" id="UP000013251"/>
    </source>
</evidence>
<gene>
    <name evidence="2" type="ORF">F938_02055</name>
</gene>
<dbReference type="AlphaFoldDB" id="N9DFS3"/>
<evidence type="ECO:0000313" key="2">
    <source>
        <dbReference type="EMBL" id="ENV96651.1"/>
    </source>
</evidence>
<evidence type="ECO:0000256" key="1">
    <source>
        <dbReference type="SAM" id="Phobius"/>
    </source>
</evidence>
<dbReference type="EMBL" id="APQG01000024">
    <property type="protein sequence ID" value="ENV96651.1"/>
    <property type="molecule type" value="Genomic_DNA"/>
</dbReference>
<reference evidence="2 3" key="1">
    <citation type="submission" date="2013-02" db="EMBL/GenBank/DDBJ databases">
        <title>The Genome Sequence of Acinetobacter bereziniae CIP 70.12.</title>
        <authorList>
            <consortium name="The Broad Institute Genome Sequencing Platform"/>
            <consortium name="The Broad Institute Genome Sequencing Center for Infectious Disease"/>
            <person name="Cerqueira G."/>
            <person name="Feldgarden M."/>
            <person name="Courvalin P."/>
            <person name="Perichon B."/>
            <person name="Grillot-Courvalin C."/>
            <person name="Clermont D."/>
            <person name="Rocha E."/>
            <person name="Yoon E.-J."/>
            <person name="Nemec A."/>
            <person name="Walker B."/>
            <person name="Young S.K."/>
            <person name="Zeng Q."/>
            <person name="Gargeya S."/>
            <person name="Fitzgerald M."/>
            <person name="Haas B."/>
            <person name="Abouelleil A."/>
            <person name="Alvarado L."/>
            <person name="Arachchi H.M."/>
            <person name="Berlin A.M."/>
            <person name="Chapman S.B."/>
            <person name="Dewar J."/>
            <person name="Goldberg J."/>
            <person name="Griggs A."/>
            <person name="Gujja S."/>
            <person name="Hansen M."/>
            <person name="Howarth C."/>
            <person name="Imamovic A."/>
            <person name="Larimer J."/>
            <person name="McCowan C."/>
            <person name="Murphy C."/>
            <person name="Neiman D."/>
            <person name="Pearson M."/>
            <person name="Priest M."/>
            <person name="Roberts A."/>
            <person name="Saif S."/>
            <person name="Shea T."/>
            <person name="Sisk P."/>
            <person name="Sykes S."/>
            <person name="Wortman J."/>
            <person name="Nusbaum C."/>
            <person name="Birren B."/>
        </authorList>
    </citation>
    <scope>NUCLEOTIDE SEQUENCE [LARGE SCALE GENOMIC DNA]</scope>
    <source>
        <strain evidence="2 3">CIP 70.12</strain>
    </source>
</reference>
<comment type="caution">
    <text evidence="2">The sequence shown here is derived from an EMBL/GenBank/DDBJ whole genome shotgun (WGS) entry which is preliminary data.</text>
</comment>
<sequence length="62" mass="7066">MEGYHVCQLIDETTNQCLQWVPFSIIPTLTDEARDQLLLIMISTYISVLVVRAVKSLILKSD</sequence>
<dbReference type="Proteomes" id="UP000013251">
    <property type="component" value="Unassembled WGS sequence"/>
</dbReference>
<keyword evidence="3" id="KW-1185">Reference proteome</keyword>
<name>N9DFS3_ACIBZ</name>
<keyword evidence="1" id="KW-1133">Transmembrane helix</keyword>
<keyword evidence="1" id="KW-0472">Membrane</keyword>
<protein>
    <submittedName>
        <fullName evidence="2">Uncharacterized protein</fullName>
    </submittedName>
</protein>
<feature type="transmembrane region" description="Helical" evidence="1">
    <location>
        <begin position="37"/>
        <end position="54"/>
    </location>
</feature>
<organism evidence="2 3">
    <name type="scientific">Acinetobacter bereziniae LMG 1003 = CIP 70.12</name>
    <dbReference type="NCBI Taxonomy" id="981324"/>
    <lineage>
        <taxon>Bacteria</taxon>
        <taxon>Pseudomonadati</taxon>
        <taxon>Pseudomonadota</taxon>
        <taxon>Gammaproteobacteria</taxon>
        <taxon>Moraxellales</taxon>
        <taxon>Moraxellaceae</taxon>
        <taxon>Acinetobacter</taxon>
    </lineage>
</organism>
<dbReference type="HOGENOM" id="CLU_2893552_0_0_6"/>
<accession>N9DFS3</accession>
<proteinExistence type="predicted"/>
<keyword evidence="1" id="KW-0812">Transmembrane</keyword>